<evidence type="ECO:0000256" key="1">
    <source>
        <dbReference type="SAM" id="MobiDB-lite"/>
    </source>
</evidence>
<feature type="compositionally biased region" description="Low complexity" evidence="1">
    <location>
        <begin position="405"/>
        <end position="418"/>
    </location>
</feature>
<name>A0A9C7PZV8_9RHOD</name>
<feature type="compositionally biased region" description="Basic and acidic residues" evidence="1">
    <location>
        <begin position="428"/>
        <end position="444"/>
    </location>
</feature>
<gene>
    <name evidence="2" type="ORF">GpartN1_g4358.t1</name>
</gene>
<evidence type="ECO:0000313" key="3">
    <source>
        <dbReference type="Proteomes" id="UP001061958"/>
    </source>
</evidence>
<organism evidence="2 3">
    <name type="scientific">Galdieria partita</name>
    <dbReference type="NCBI Taxonomy" id="83374"/>
    <lineage>
        <taxon>Eukaryota</taxon>
        <taxon>Rhodophyta</taxon>
        <taxon>Bangiophyceae</taxon>
        <taxon>Galdieriales</taxon>
        <taxon>Galdieriaceae</taxon>
        <taxon>Galdieria</taxon>
    </lineage>
</organism>
<comment type="caution">
    <text evidence="2">The sequence shown here is derived from an EMBL/GenBank/DDBJ whole genome shotgun (WGS) entry which is preliminary data.</text>
</comment>
<dbReference type="EMBL" id="BQMJ01000034">
    <property type="protein sequence ID" value="GJQ12567.1"/>
    <property type="molecule type" value="Genomic_DNA"/>
</dbReference>
<dbReference type="Proteomes" id="UP001061958">
    <property type="component" value="Unassembled WGS sequence"/>
</dbReference>
<accession>A0A9C7PZV8</accession>
<feature type="region of interest" description="Disordered" evidence="1">
    <location>
        <begin position="390"/>
        <end position="444"/>
    </location>
</feature>
<keyword evidence="3" id="KW-1185">Reference proteome</keyword>
<proteinExistence type="predicted"/>
<protein>
    <submittedName>
        <fullName evidence="2">Uncharacterized protein</fullName>
    </submittedName>
</protein>
<evidence type="ECO:0000313" key="2">
    <source>
        <dbReference type="EMBL" id="GJQ12567.1"/>
    </source>
</evidence>
<sequence>MFEEHGKTPVSWDDYKCTNTRLLAETTVEGFSLRLLHHEVVAEWLLCRQETAVPATAIDEATCFLAKSQGIISTNSLVMLQPIGMVDSILLGYSFSETHGLNSPSSAVPTCRRFVFDTANWEYLELFWFSNSTVTASWMKFFPDGKRTRYFVLYEAPPEGKLPYKLLQSFELIGYRTTLPEVSQKQNGMQEPPSISGKRSDTKGRIESPLGIQDNLPELFYDKTWRKNKEATRKSFQLLQQLYIGEYRGNQRFTQYEVRTGHILEEHTNSFYSCIEPLERSLVELEKVKEMQRLCFLPRARGSELSYRLHELMVEAGILLEYFGPDHTINEEARQKRLARRLAKRKRTTSNESGRHVDLLENAPTKMLQKMESCNKNYWDRVVSQKESNQSYSSDWKRRMTQCTSRSSSPGLSQSSFSTQNNQRKRTRDGPCDEHNTHPYKRENVEHVDSQVSITTTDNLTWMSNNSISQRHKKIIDGDSFDPSQVTEEPSERNRVNLMLGPYGYIPSSSIQGNMIGFSDEKERIWMFSTTEPECRVDSSIPLDDNEKGEIRHHEEMAQFYSQKEEDWTIANDELYRLGEEWPSPFLQSTQVDQTFSNSSPSLEPLSNNPLWNGSFYYEWPEDMLYASSESSSDWFIKTLALEDSHGMRSWKEMDSGVAQVEEIEKQSWPSQWIREEDDDDVFMHWTIPSFDLNQHKHYKE</sequence>
<reference evidence="2" key="1">
    <citation type="journal article" date="2022" name="Proc. Natl. Acad. Sci. U.S.A.">
        <title>Life cycle and functional genomics of the unicellular red alga Galdieria for elucidating algal and plant evolution and industrial use.</title>
        <authorList>
            <person name="Hirooka S."/>
            <person name="Itabashi T."/>
            <person name="Ichinose T.M."/>
            <person name="Onuma R."/>
            <person name="Fujiwara T."/>
            <person name="Yamashita S."/>
            <person name="Jong L.W."/>
            <person name="Tomita R."/>
            <person name="Iwane A.H."/>
            <person name="Miyagishima S.Y."/>
        </authorList>
    </citation>
    <scope>NUCLEOTIDE SEQUENCE</scope>
    <source>
        <strain evidence="2">NBRC 102759</strain>
    </source>
</reference>
<reference evidence="2" key="2">
    <citation type="submission" date="2022-01" db="EMBL/GenBank/DDBJ databases">
        <authorList>
            <person name="Hirooka S."/>
            <person name="Miyagishima S.Y."/>
        </authorList>
    </citation>
    <scope>NUCLEOTIDE SEQUENCE</scope>
    <source>
        <strain evidence="2">NBRC 102759</strain>
    </source>
</reference>
<feature type="region of interest" description="Disordered" evidence="1">
    <location>
        <begin position="183"/>
        <end position="208"/>
    </location>
</feature>
<dbReference type="AlphaFoldDB" id="A0A9C7PZV8"/>
<dbReference type="OrthoDB" id="10319169at2759"/>